<protein>
    <submittedName>
        <fullName evidence="1">Uncharacterized protein</fullName>
    </submittedName>
</protein>
<dbReference type="EMBL" id="UINC01004159">
    <property type="protein sequence ID" value="SVA12243.1"/>
    <property type="molecule type" value="Genomic_DNA"/>
</dbReference>
<name>A0A381TE85_9ZZZZ</name>
<reference evidence="1" key="1">
    <citation type="submission" date="2018-05" db="EMBL/GenBank/DDBJ databases">
        <authorList>
            <person name="Lanie J.A."/>
            <person name="Ng W.-L."/>
            <person name="Kazmierczak K.M."/>
            <person name="Andrzejewski T.M."/>
            <person name="Davidsen T.M."/>
            <person name="Wayne K.J."/>
            <person name="Tettelin H."/>
            <person name="Glass J.I."/>
            <person name="Rusch D."/>
            <person name="Podicherti R."/>
            <person name="Tsui H.-C.T."/>
            <person name="Winkler M.E."/>
        </authorList>
    </citation>
    <scope>NUCLEOTIDE SEQUENCE</scope>
</reference>
<organism evidence="1">
    <name type="scientific">marine metagenome</name>
    <dbReference type="NCBI Taxonomy" id="408172"/>
    <lineage>
        <taxon>unclassified sequences</taxon>
        <taxon>metagenomes</taxon>
        <taxon>ecological metagenomes</taxon>
    </lineage>
</organism>
<proteinExistence type="predicted"/>
<feature type="non-terminal residue" evidence="1">
    <location>
        <position position="128"/>
    </location>
</feature>
<gene>
    <name evidence="1" type="ORF">METZ01_LOCUS65097</name>
</gene>
<accession>A0A381TE85</accession>
<sequence length="128" mass="14707">MSCGYSSQSQEEKNLIKVLDKHIVGGAKRGRKKVGSKVFNKYKDNTDIKKLDEKICQQMTLKQLRQTALYKNLHYDPQNRPAWSGKKGSRFGKKSYLSKSELCKYLNDPKKYITDLNKAYASQKRAGP</sequence>
<dbReference type="AlphaFoldDB" id="A0A381TE85"/>
<evidence type="ECO:0000313" key="1">
    <source>
        <dbReference type="EMBL" id="SVA12243.1"/>
    </source>
</evidence>